<dbReference type="EMBL" id="ARYI01000009">
    <property type="protein sequence ID" value="KCZ92516.1"/>
    <property type="molecule type" value="Genomic_DNA"/>
</dbReference>
<dbReference type="SUPFAM" id="SSF56954">
    <property type="entry name" value="Outer membrane efflux proteins (OEP)"/>
    <property type="match status" value="1"/>
</dbReference>
<dbReference type="GO" id="GO:0015562">
    <property type="term" value="F:efflux transmembrane transporter activity"/>
    <property type="evidence" value="ECO:0007669"/>
    <property type="project" value="InterPro"/>
</dbReference>
<comment type="caution">
    <text evidence="3">The sequence shown here is derived from an EMBL/GenBank/DDBJ whole genome shotgun (WGS) entry which is preliminary data.</text>
</comment>
<protein>
    <submittedName>
        <fullName evidence="3">Outer membrane efflux protein</fullName>
    </submittedName>
</protein>
<reference evidence="3 4" key="1">
    <citation type="submission" date="2013-04" db="EMBL/GenBank/DDBJ databases">
        <title>Hyphomonas hirschiana VP5 Genome Sequencing.</title>
        <authorList>
            <person name="Lai Q."/>
            <person name="Shao Z."/>
        </authorList>
    </citation>
    <scope>NUCLEOTIDE SEQUENCE [LARGE SCALE GENOMIC DNA]</scope>
    <source>
        <strain evidence="3 4">VP5</strain>
    </source>
</reference>
<evidence type="ECO:0000256" key="2">
    <source>
        <dbReference type="SAM" id="SignalP"/>
    </source>
</evidence>
<evidence type="ECO:0000313" key="4">
    <source>
        <dbReference type="Proteomes" id="UP000025061"/>
    </source>
</evidence>
<keyword evidence="2" id="KW-0732">Signal</keyword>
<proteinExistence type="inferred from homology"/>
<feature type="chain" id="PRO_5001577599" evidence="2">
    <location>
        <begin position="18"/>
        <end position="405"/>
    </location>
</feature>
<keyword evidence="4" id="KW-1185">Reference proteome</keyword>
<dbReference type="Proteomes" id="UP000025061">
    <property type="component" value="Unassembled WGS sequence"/>
</dbReference>
<sequence length="405" mass="43221">MYSPLRNGLLFAALALAAVALPAASQSLEELDARLRQHPSIEALTQRADAGRERAVAATALPDPVVSLGVNNFPIFDPSFNAFLPTNKAVGVSQAIPSRAGREARSGEARAMAVQTDRLRDAQLAMLHGELVALLHEKQSIAGQQELAESRRVKYDELTEVAAAEIDAGRPAVFRLAEIEAERTRVARELVVLKQREAEIDARLVDLTGLVPTTPAPPVEPASWSGEARDFHAVRVAEAGMDVAGYAIDGAEAAWKPNWGAQLTYQQRDAGANFAGDDWVSGMVTFSVPFWSGRSQAPRLRAAKADRASAEMQYQAAARSAAARYAAETAAWKAAKETIAVLAQNIAAVDDEIAAQLTIYESGVGTYAPIIDGEIAILKLRADIAAEEARRAGAASRINALLVQP</sequence>
<organism evidence="3 4">
    <name type="scientific">Hyphomonas hirschiana VP5</name>
    <dbReference type="NCBI Taxonomy" id="1280951"/>
    <lineage>
        <taxon>Bacteria</taxon>
        <taxon>Pseudomonadati</taxon>
        <taxon>Pseudomonadota</taxon>
        <taxon>Alphaproteobacteria</taxon>
        <taxon>Hyphomonadales</taxon>
        <taxon>Hyphomonadaceae</taxon>
        <taxon>Hyphomonas</taxon>
    </lineage>
</organism>
<name>A0A059FPU5_9PROT</name>
<dbReference type="Pfam" id="PF02321">
    <property type="entry name" value="OEP"/>
    <property type="match status" value="1"/>
</dbReference>
<feature type="signal peptide" evidence="2">
    <location>
        <begin position="1"/>
        <end position="17"/>
    </location>
</feature>
<dbReference type="Gene3D" id="1.20.1600.10">
    <property type="entry name" value="Outer membrane efflux proteins (OEP)"/>
    <property type="match status" value="1"/>
</dbReference>
<gene>
    <name evidence="3" type="ORF">HHI_11071</name>
</gene>
<evidence type="ECO:0000256" key="1">
    <source>
        <dbReference type="ARBA" id="ARBA00007613"/>
    </source>
</evidence>
<dbReference type="OrthoDB" id="7616531at2"/>
<dbReference type="InterPro" id="IPR003423">
    <property type="entry name" value="OMP_efflux"/>
</dbReference>
<dbReference type="AlphaFoldDB" id="A0A059FPU5"/>
<evidence type="ECO:0000313" key="3">
    <source>
        <dbReference type="EMBL" id="KCZ92516.1"/>
    </source>
</evidence>
<comment type="similarity">
    <text evidence="1">Belongs to the outer membrane factor (OMF) (TC 1.B.17) family.</text>
</comment>
<dbReference type="RefSeq" id="WP_011646701.1">
    <property type="nucleotide sequence ID" value="NZ_ARYI01000009.1"/>
</dbReference>
<dbReference type="PATRIC" id="fig|1280951.3.peg.2230"/>
<accession>A0A059FPU5</accession>